<sequence length="504" mass="59240">MNSDIQVNLTLSSKAFTTSLFVIVSDYLYQDQFQIQFEANMNAEFLIEEHFIVATLFNLRYQTIVYPTVVDQINSELQYCFTSLTVSVSSNSTFEMCPNPYCKNIMVQKQENPVQFVQSIQLVIGQYVYQLNTQQFLTHYSIQECFKEDLHLSNLRQHEISQQPFTTSNLNIILKRRKLVYIKYQVNISTNTETNVFKNQIAYLYNYKNDIGYQIMFDYDLEQLNLVMQQIDMIQYNRLEYKLTGAILTEYGMQQLSIVQNTPQFNQSLKSIVFSCSNMKGAQQNTCFQLLANDYGAAYSVPTYNLYFSFYQNDQLQQVLKAENCQVRYTCWNHGVAIIKETGLEVELTTNGNCVQAELYNYDSIQTRMYVQKNSKTIQQVDKVFHVKTLTNISKFRYTCAEINFTQISEQNQYIFEYDMYFFTQRFVITKVKDKRNYPKYIKLVIGCTGSILFLFLLCSVIILSQRSIQTINEYKGKLIVRKASQTELMIQQLKQRNIKRKIE</sequence>
<dbReference type="EMBL" id="CATOUU010000855">
    <property type="protein sequence ID" value="CAI9955092.1"/>
    <property type="molecule type" value="Genomic_DNA"/>
</dbReference>
<reference evidence="2" key="1">
    <citation type="submission" date="2023-06" db="EMBL/GenBank/DDBJ databases">
        <authorList>
            <person name="Kurt Z."/>
        </authorList>
    </citation>
    <scope>NUCLEOTIDE SEQUENCE</scope>
</reference>
<feature type="transmembrane region" description="Helical" evidence="1">
    <location>
        <begin position="441"/>
        <end position="464"/>
    </location>
</feature>
<accession>A0AA86UKS4</accession>
<keyword evidence="1" id="KW-1133">Transmembrane helix</keyword>
<keyword evidence="1" id="KW-0472">Membrane</keyword>
<keyword evidence="1" id="KW-0812">Transmembrane</keyword>
<dbReference type="AlphaFoldDB" id="A0AA86UKS4"/>
<evidence type="ECO:0000313" key="4">
    <source>
        <dbReference type="Proteomes" id="UP001642409"/>
    </source>
</evidence>
<evidence type="ECO:0000256" key="1">
    <source>
        <dbReference type="SAM" id="Phobius"/>
    </source>
</evidence>
<keyword evidence="4" id="KW-1185">Reference proteome</keyword>
<proteinExistence type="predicted"/>
<reference evidence="3 4" key="2">
    <citation type="submission" date="2024-07" db="EMBL/GenBank/DDBJ databases">
        <authorList>
            <person name="Akdeniz Z."/>
        </authorList>
    </citation>
    <scope>NUCLEOTIDE SEQUENCE [LARGE SCALE GENOMIC DNA]</scope>
</reference>
<gene>
    <name evidence="2" type="ORF">HINF_LOCUS42737</name>
    <name evidence="3" type="ORF">HINF_LOCUS61217</name>
</gene>
<dbReference type="Proteomes" id="UP001642409">
    <property type="component" value="Unassembled WGS sequence"/>
</dbReference>
<organism evidence="2">
    <name type="scientific">Hexamita inflata</name>
    <dbReference type="NCBI Taxonomy" id="28002"/>
    <lineage>
        <taxon>Eukaryota</taxon>
        <taxon>Metamonada</taxon>
        <taxon>Diplomonadida</taxon>
        <taxon>Hexamitidae</taxon>
        <taxon>Hexamitinae</taxon>
        <taxon>Hexamita</taxon>
    </lineage>
</organism>
<evidence type="ECO:0008006" key="5">
    <source>
        <dbReference type="Google" id="ProtNLM"/>
    </source>
</evidence>
<comment type="caution">
    <text evidence="2">The sequence shown here is derived from an EMBL/GenBank/DDBJ whole genome shotgun (WGS) entry which is preliminary data.</text>
</comment>
<evidence type="ECO:0000313" key="3">
    <source>
        <dbReference type="EMBL" id="CAL6082425.1"/>
    </source>
</evidence>
<dbReference type="EMBL" id="CAXDID020000364">
    <property type="protein sequence ID" value="CAL6082425.1"/>
    <property type="molecule type" value="Genomic_DNA"/>
</dbReference>
<protein>
    <recommendedName>
        <fullName evidence="5">Transmembrane protein</fullName>
    </recommendedName>
</protein>
<name>A0AA86UKS4_9EUKA</name>
<evidence type="ECO:0000313" key="2">
    <source>
        <dbReference type="EMBL" id="CAI9955092.1"/>
    </source>
</evidence>